<gene>
    <name evidence="1" type="ORF">DBY38_11950</name>
</gene>
<sequence length="102" mass="12286">MQTTEICVLGVIHSLHKNNKNYSYDDVFEAIESFEPDVIGIEIRQEDINENYNYLTKYYPYEMIQAKLKFEDKCKVYGFDWFSEESEGKLLWDEVFDDKIKF</sequence>
<proteinExistence type="predicted"/>
<dbReference type="AlphaFoldDB" id="A0A316M3S0"/>
<accession>A0A316M3S0</accession>
<evidence type="ECO:0000313" key="2">
    <source>
        <dbReference type="Proteomes" id="UP000246114"/>
    </source>
</evidence>
<dbReference type="Proteomes" id="UP000246114">
    <property type="component" value="Unassembled WGS sequence"/>
</dbReference>
<name>A0A316M3S0_9CLOT</name>
<dbReference type="EMBL" id="QAMZ01000051">
    <property type="protein sequence ID" value="PWL52278.1"/>
    <property type="molecule type" value="Genomic_DNA"/>
</dbReference>
<organism evidence="1 2">
    <name type="scientific">Clostridium cadaveris</name>
    <dbReference type="NCBI Taxonomy" id="1529"/>
    <lineage>
        <taxon>Bacteria</taxon>
        <taxon>Bacillati</taxon>
        <taxon>Bacillota</taxon>
        <taxon>Clostridia</taxon>
        <taxon>Eubacteriales</taxon>
        <taxon>Clostridiaceae</taxon>
        <taxon>Clostridium</taxon>
    </lineage>
</organism>
<comment type="caution">
    <text evidence="1">The sequence shown here is derived from an EMBL/GenBank/DDBJ whole genome shotgun (WGS) entry which is preliminary data.</text>
</comment>
<protein>
    <submittedName>
        <fullName evidence="1">Uncharacterized protein</fullName>
    </submittedName>
</protein>
<reference evidence="1 2" key="1">
    <citation type="submission" date="2018-03" db="EMBL/GenBank/DDBJ databases">
        <title>The uncultured portion of the human microbiome is neutrally assembled.</title>
        <authorList>
            <person name="Jeraldo P."/>
            <person name="Boardman L."/>
            <person name="White B.A."/>
            <person name="Nelson H."/>
            <person name="Goldenfeld N."/>
            <person name="Chia N."/>
        </authorList>
    </citation>
    <scope>NUCLEOTIDE SEQUENCE [LARGE SCALE GENOMIC DNA]</scope>
    <source>
        <strain evidence="1">CIM:MAG 903</strain>
    </source>
</reference>
<evidence type="ECO:0000313" key="1">
    <source>
        <dbReference type="EMBL" id="PWL52278.1"/>
    </source>
</evidence>